<reference evidence="1 2" key="1">
    <citation type="submission" date="2016-04" db="EMBL/GenBank/DDBJ databases">
        <title>Genome analyses suggest a sexual origin of heterokaryosis in a supposedly ancient asexual fungus.</title>
        <authorList>
            <person name="Ropars J."/>
            <person name="Sedzielewska K."/>
            <person name="Noel J."/>
            <person name="Charron P."/>
            <person name="Farinelli L."/>
            <person name="Marton T."/>
            <person name="Kruger M."/>
            <person name="Pelin A."/>
            <person name="Brachmann A."/>
            <person name="Corradi N."/>
        </authorList>
    </citation>
    <scope>NUCLEOTIDE SEQUENCE [LARGE SCALE GENOMIC DNA]</scope>
    <source>
        <strain evidence="1 2">A5</strain>
    </source>
</reference>
<sequence length="61" mass="7334">MKLNLEFMFNHYHLVQLTTSPLLLHVIAIMFSPLVTYWFISRLNYFMLVIKLLWLLMNFGG</sequence>
<reference evidence="1 2" key="2">
    <citation type="submission" date="2017-09" db="EMBL/GenBank/DDBJ databases">
        <title>Extensive intraspecific genome diversity in a model arbuscular mycorrhizal fungus.</title>
        <authorList>
            <person name="Chen E.C."/>
            <person name="Morin E."/>
            <person name="Beaudet D."/>
            <person name="Noel J."/>
            <person name="Ndikumana S."/>
            <person name="Charron P."/>
            <person name="St-Onge C."/>
            <person name="Giorgi J."/>
            <person name="Grigoriev I.V."/>
            <person name="Roux C."/>
            <person name="Martin F.M."/>
            <person name="Corradi N."/>
        </authorList>
    </citation>
    <scope>NUCLEOTIDE SEQUENCE [LARGE SCALE GENOMIC DNA]</scope>
    <source>
        <strain evidence="1 2">A5</strain>
    </source>
</reference>
<dbReference type="AlphaFoldDB" id="A0A2N0NF46"/>
<dbReference type="EMBL" id="LLXJ01008682">
    <property type="protein sequence ID" value="PKB93206.1"/>
    <property type="molecule type" value="Genomic_DNA"/>
</dbReference>
<name>A0A2N0NF46_9GLOM</name>
<dbReference type="Proteomes" id="UP000232722">
    <property type="component" value="Unassembled WGS sequence"/>
</dbReference>
<evidence type="ECO:0000313" key="2">
    <source>
        <dbReference type="Proteomes" id="UP000232722"/>
    </source>
</evidence>
<accession>A0A2N0NF46</accession>
<comment type="caution">
    <text evidence="1">The sequence shown here is derived from an EMBL/GenBank/DDBJ whole genome shotgun (WGS) entry which is preliminary data.</text>
</comment>
<evidence type="ECO:0000313" key="1">
    <source>
        <dbReference type="EMBL" id="PKB93206.1"/>
    </source>
</evidence>
<protein>
    <submittedName>
        <fullName evidence="1">Uncharacterized protein</fullName>
    </submittedName>
</protein>
<gene>
    <name evidence="1" type="ORF">RhiirA5_442024</name>
</gene>
<organism evidence="1 2">
    <name type="scientific">Rhizophagus irregularis</name>
    <dbReference type="NCBI Taxonomy" id="588596"/>
    <lineage>
        <taxon>Eukaryota</taxon>
        <taxon>Fungi</taxon>
        <taxon>Fungi incertae sedis</taxon>
        <taxon>Mucoromycota</taxon>
        <taxon>Glomeromycotina</taxon>
        <taxon>Glomeromycetes</taxon>
        <taxon>Glomerales</taxon>
        <taxon>Glomeraceae</taxon>
        <taxon>Rhizophagus</taxon>
    </lineage>
</organism>
<proteinExistence type="predicted"/>